<sequence length="88" mass="10353">MDKELEEIMSKCNNMNDIRKAAEKASKLKNELKESLNPTITLLNDLFKRLQLKDKNFETFKAASEFDMNVLWDLILRIDSTLMKEDKN</sequence>
<evidence type="ECO:0000313" key="2">
    <source>
        <dbReference type="EMBL" id="GES77179.1"/>
    </source>
</evidence>
<gene>
    <name evidence="2" type="ORF">RCL2_000456200</name>
</gene>
<feature type="coiled-coil region" evidence="1">
    <location>
        <begin position="5"/>
        <end position="35"/>
    </location>
</feature>
<organism evidence="2 3">
    <name type="scientific">Rhizophagus clarus</name>
    <dbReference type="NCBI Taxonomy" id="94130"/>
    <lineage>
        <taxon>Eukaryota</taxon>
        <taxon>Fungi</taxon>
        <taxon>Fungi incertae sedis</taxon>
        <taxon>Mucoromycota</taxon>
        <taxon>Glomeromycotina</taxon>
        <taxon>Glomeromycetes</taxon>
        <taxon>Glomerales</taxon>
        <taxon>Glomeraceae</taxon>
        <taxon>Rhizophagus</taxon>
    </lineage>
</organism>
<name>A0A8H3QHQ9_9GLOM</name>
<dbReference type="AlphaFoldDB" id="A0A8H3QHQ9"/>
<reference evidence="2" key="1">
    <citation type="submission" date="2019-10" db="EMBL/GenBank/DDBJ databases">
        <title>Conservation and host-specific expression of non-tandemly repeated heterogenous ribosome RNA gene in arbuscular mycorrhizal fungi.</title>
        <authorList>
            <person name="Maeda T."/>
            <person name="Kobayashi Y."/>
            <person name="Nakagawa T."/>
            <person name="Ezawa T."/>
            <person name="Yamaguchi K."/>
            <person name="Bino T."/>
            <person name="Nishimoto Y."/>
            <person name="Shigenobu S."/>
            <person name="Kawaguchi M."/>
        </authorList>
    </citation>
    <scope>NUCLEOTIDE SEQUENCE</scope>
    <source>
        <strain evidence="2">HR1</strain>
    </source>
</reference>
<accession>A0A8H3QHQ9</accession>
<keyword evidence="1" id="KW-0175">Coiled coil</keyword>
<dbReference type="EMBL" id="BLAL01000029">
    <property type="protein sequence ID" value="GES77179.1"/>
    <property type="molecule type" value="Genomic_DNA"/>
</dbReference>
<dbReference type="Proteomes" id="UP000615446">
    <property type="component" value="Unassembled WGS sequence"/>
</dbReference>
<evidence type="ECO:0000256" key="1">
    <source>
        <dbReference type="SAM" id="Coils"/>
    </source>
</evidence>
<comment type="caution">
    <text evidence="2">The sequence shown here is derived from an EMBL/GenBank/DDBJ whole genome shotgun (WGS) entry which is preliminary data.</text>
</comment>
<protein>
    <submittedName>
        <fullName evidence="2">Uncharacterized protein</fullName>
    </submittedName>
</protein>
<proteinExistence type="predicted"/>
<dbReference type="OrthoDB" id="2407123at2759"/>
<evidence type="ECO:0000313" key="3">
    <source>
        <dbReference type="Proteomes" id="UP000615446"/>
    </source>
</evidence>